<gene>
    <name evidence="1" type="ORF">DC077_07405</name>
    <name evidence="2" type="ORF">DC078_07025</name>
</gene>
<evidence type="ECO:0000313" key="2">
    <source>
        <dbReference type="EMBL" id="PWD91734.1"/>
    </source>
</evidence>
<dbReference type="AlphaFoldDB" id="A0A2U2AQL8"/>
<organism evidence="1 3">
    <name type="scientific">Ignatzschineria cameli</name>
    <dbReference type="NCBI Taxonomy" id="2182793"/>
    <lineage>
        <taxon>Bacteria</taxon>
        <taxon>Pseudomonadati</taxon>
        <taxon>Pseudomonadota</taxon>
        <taxon>Gammaproteobacteria</taxon>
        <taxon>Cardiobacteriales</taxon>
        <taxon>Ignatzschineriaceae</taxon>
        <taxon>Ignatzschineria</taxon>
    </lineage>
</organism>
<dbReference type="Proteomes" id="UP000245217">
    <property type="component" value="Unassembled WGS sequence"/>
</dbReference>
<evidence type="ECO:0000313" key="1">
    <source>
        <dbReference type="EMBL" id="PWD85846.1"/>
    </source>
</evidence>
<evidence type="ECO:0000313" key="4">
    <source>
        <dbReference type="Proteomes" id="UP000245217"/>
    </source>
</evidence>
<accession>A0A2U2AQL8</accession>
<evidence type="ECO:0000313" key="3">
    <source>
        <dbReference type="Proteomes" id="UP000245059"/>
    </source>
</evidence>
<proteinExistence type="predicted"/>
<dbReference type="EMBL" id="QEWW01000004">
    <property type="protein sequence ID" value="PWD85846.1"/>
    <property type="molecule type" value="Genomic_DNA"/>
</dbReference>
<keyword evidence="4" id="KW-1185">Reference proteome</keyword>
<reference evidence="3 4" key="2">
    <citation type="submission" date="2018-05" db="EMBL/GenBank/DDBJ databases">
        <title>Ignatzschineria dubaiensis sp. nov., isolated from necrotic foot tissues of dromedaries (Camelus dromedarius) and associated maggots in Dubai, United Arab Emirates.</title>
        <authorList>
            <person name="Tsang C.C."/>
            <person name="Tang J.Y.M."/>
            <person name="Fong J.Y.H."/>
            <person name="Kinne J."/>
            <person name="Lee H.H."/>
            <person name="Joseph M."/>
            <person name="Jose S."/>
            <person name="Schuster R.K."/>
            <person name="Tang Y."/>
            <person name="Sivakumar S."/>
            <person name="Chen J.H.K."/>
            <person name="Teng J.L.L."/>
            <person name="Lau S.K.P."/>
            <person name="Wernery U."/>
            <person name="Woo P.C.Y."/>
        </authorList>
    </citation>
    <scope>NUCLEOTIDE SEQUENCE [LARGE SCALE GENOMIC DNA]</scope>
    <source>
        <strain evidence="3">UAE-HKU57</strain>
        <strain evidence="4">UAE-HKU58</strain>
    </source>
</reference>
<protein>
    <submittedName>
        <fullName evidence="1">Uncharacterized protein</fullName>
    </submittedName>
</protein>
<dbReference type="EMBL" id="QEWV01000005">
    <property type="protein sequence ID" value="PWD91734.1"/>
    <property type="molecule type" value="Genomic_DNA"/>
</dbReference>
<comment type="caution">
    <text evidence="1">The sequence shown here is derived from an EMBL/GenBank/DDBJ whole genome shotgun (WGS) entry which is preliminary data.</text>
</comment>
<name>A0A2U2AQL8_9GAMM</name>
<dbReference type="Proteomes" id="UP000245059">
    <property type="component" value="Unassembled WGS sequence"/>
</dbReference>
<sequence>MVETDLGKSLFFKMIARSEREAFLLEAVFKRYLKEAEIEERRRRGEGKSPSVSSIEVIRTSYRLFLL</sequence>
<reference evidence="1" key="1">
    <citation type="journal article" date="2018" name="Genome Announc.">
        <title>Ignatzschineria cameli sp. nov., isolated from necrotic foot tissue of dromedaries (Camelus dromedarius) and associated maggots (Wohlfahrtia species) in Dubai.</title>
        <authorList>
            <person name="Tsang C.C."/>
            <person name="Tang J.Y."/>
            <person name="Fong J.Y."/>
            <person name="Kinne J."/>
            <person name="Lee H.H."/>
            <person name="Joseph M."/>
            <person name="Jose S."/>
            <person name="Schuster R.K."/>
            <person name="Tang Y."/>
            <person name="Sivakumar S."/>
            <person name="Chen J.H."/>
            <person name="Teng J.L."/>
            <person name="Lau S.K."/>
            <person name="Wernery U."/>
            <person name="Woo P.C."/>
        </authorList>
    </citation>
    <scope>NUCLEOTIDE SEQUENCE</scope>
    <source>
        <strain evidence="1">UAE-HKU57</strain>
        <strain evidence="2">UAE-HKU58</strain>
    </source>
</reference>